<proteinExistence type="predicted"/>
<dbReference type="EMBL" id="CP000009">
    <property type="protein sequence ID" value="AAW62190.1"/>
    <property type="molecule type" value="Genomic_DNA"/>
</dbReference>
<accession>Q5FN57</accession>
<organism evidence="1 2">
    <name type="scientific">Gluconobacter oxydans (strain 621H)</name>
    <name type="common">Gluconobacter suboxydans</name>
    <dbReference type="NCBI Taxonomy" id="290633"/>
    <lineage>
        <taxon>Bacteria</taxon>
        <taxon>Pseudomonadati</taxon>
        <taxon>Pseudomonadota</taxon>
        <taxon>Alphaproteobacteria</taxon>
        <taxon>Acetobacterales</taxon>
        <taxon>Acetobacteraceae</taxon>
        <taxon>Gluconobacter</taxon>
    </lineage>
</organism>
<keyword evidence="2" id="KW-1185">Reference proteome</keyword>
<reference evidence="1 2" key="1">
    <citation type="journal article" date="2005" name="Nat. Biotechnol.">
        <title>Complete genome sequence of the acetic acid bacterium Gluconobacter oxydans.</title>
        <authorList>
            <person name="Prust C."/>
            <person name="Hoffmeister M."/>
            <person name="Liesegang H."/>
            <person name="Wiezer A."/>
            <person name="Fricke W.F."/>
            <person name="Ehrenreich A."/>
            <person name="Gottschalk G."/>
            <person name="Deppenmeier U."/>
        </authorList>
    </citation>
    <scope>NUCLEOTIDE SEQUENCE [LARGE SCALE GENOMIC DNA]</scope>
    <source>
        <strain evidence="1 2">621H</strain>
    </source>
</reference>
<protein>
    <submittedName>
        <fullName evidence="1">Uncharacterized protein</fullName>
    </submittedName>
</protein>
<dbReference type="HOGENOM" id="CLU_1432701_0_0_5"/>
<gene>
    <name evidence="1" type="ordered locus">GOX2459</name>
</gene>
<evidence type="ECO:0000313" key="2">
    <source>
        <dbReference type="Proteomes" id="UP000006375"/>
    </source>
</evidence>
<evidence type="ECO:0000313" key="1">
    <source>
        <dbReference type="EMBL" id="AAW62190.1"/>
    </source>
</evidence>
<dbReference type="STRING" id="290633.GOX2459"/>
<dbReference type="Proteomes" id="UP000006375">
    <property type="component" value="Chromosome"/>
</dbReference>
<dbReference type="KEGG" id="gox:GOX2459"/>
<dbReference type="AlphaFoldDB" id="Q5FN57"/>
<sequence>MPHFSSIATCINARPSERTARAVCSLPTPKCQTLMSSSSFDPQRTRVSTLTRPARILAASVSSINGMSNVFSRRSLGRYGARPVPVMGLTFDRDVNAFASECINAPRHFPIHDAQRKPEERHPRDKKLLIQVACRQKPPASVRAERYRQLLDLCHASSLEPVTRSFAVYLLRQAELKPPNTWESPPQSA</sequence>
<name>Q5FN57_GLUOX</name>